<gene>
    <name evidence="1" type="ORF">NDU88_004233</name>
</gene>
<comment type="caution">
    <text evidence="1">The sequence shown here is derived from an EMBL/GenBank/DDBJ whole genome shotgun (WGS) entry which is preliminary data.</text>
</comment>
<accession>A0AAV7LHX9</accession>
<sequence length="147" mass="17035">MVTAWRIRPPEIKRGRDSPPNIWTALRARQEPGAPQQPIVKVGEVGLLRDYHNKLKDRVKATEEMMNETTPQVKTLMQKIACMDTELKTLAIKVENTDTRFQRHNIRLVEVPKKAEGPSLELYIEKWLSEVVMRGALTKFFSMERAH</sequence>
<organism evidence="1 2">
    <name type="scientific">Pleurodeles waltl</name>
    <name type="common">Iberian ribbed newt</name>
    <dbReference type="NCBI Taxonomy" id="8319"/>
    <lineage>
        <taxon>Eukaryota</taxon>
        <taxon>Metazoa</taxon>
        <taxon>Chordata</taxon>
        <taxon>Craniata</taxon>
        <taxon>Vertebrata</taxon>
        <taxon>Euteleostomi</taxon>
        <taxon>Amphibia</taxon>
        <taxon>Batrachia</taxon>
        <taxon>Caudata</taxon>
        <taxon>Salamandroidea</taxon>
        <taxon>Salamandridae</taxon>
        <taxon>Pleurodelinae</taxon>
        <taxon>Pleurodeles</taxon>
    </lineage>
</organism>
<dbReference type="Proteomes" id="UP001066276">
    <property type="component" value="Chromosome 11"/>
</dbReference>
<name>A0AAV7LHX9_PLEWA</name>
<reference evidence="1" key="1">
    <citation type="journal article" date="2022" name="bioRxiv">
        <title>Sequencing and chromosome-scale assembly of the giantPleurodeles waltlgenome.</title>
        <authorList>
            <person name="Brown T."/>
            <person name="Elewa A."/>
            <person name="Iarovenko S."/>
            <person name="Subramanian E."/>
            <person name="Araus A.J."/>
            <person name="Petzold A."/>
            <person name="Susuki M."/>
            <person name="Suzuki K.-i.T."/>
            <person name="Hayashi T."/>
            <person name="Toyoda A."/>
            <person name="Oliveira C."/>
            <person name="Osipova E."/>
            <person name="Leigh N.D."/>
            <person name="Simon A."/>
            <person name="Yun M.H."/>
        </authorList>
    </citation>
    <scope>NUCLEOTIDE SEQUENCE</scope>
    <source>
        <strain evidence="1">20211129_DDA</strain>
        <tissue evidence="1">Liver</tissue>
    </source>
</reference>
<protein>
    <submittedName>
        <fullName evidence="1">Uncharacterized protein</fullName>
    </submittedName>
</protein>
<dbReference type="AlphaFoldDB" id="A0AAV7LHX9"/>
<evidence type="ECO:0000313" key="1">
    <source>
        <dbReference type="EMBL" id="KAJ1091106.1"/>
    </source>
</evidence>
<dbReference type="EMBL" id="JANPWB010000015">
    <property type="protein sequence ID" value="KAJ1091106.1"/>
    <property type="molecule type" value="Genomic_DNA"/>
</dbReference>
<evidence type="ECO:0000313" key="2">
    <source>
        <dbReference type="Proteomes" id="UP001066276"/>
    </source>
</evidence>
<keyword evidence="2" id="KW-1185">Reference proteome</keyword>
<proteinExistence type="predicted"/>